<gene>
    <name evidence="2" type="ORF">ACFQ0I_14340</name>
</gene>
<proteinExistence type="predicted"/>
<organism evidence="2 3">
    <name type="scientific">Mariniflexile aquimaris</name>
    <dbReference type="NCBI Taxonomy" id="881009"/>
    <lineage>
        <taxon>Bacteria</taxon>
        <taxon>Pseudomonadati</taxon>
        <taxon>Bacteroidota</taxon>
        <taxon>Flavobacteriia</taxon>
        <taxon>Flavobacteriales</taxon>
        <taxon>Flavobacteriaceae</taxon>
        <taxon>Mariniflexile</taxon>
    </lineage>
</organism>
<evidence type="ECO:0000313" key="3">
    <source>
        <dbReference type="Proteomes" id="UP001597011"/>
    </source>
</evidence>
<feature type="signal peptide" evidence="1">
    <location>
        <begin position="1"/>
        <end position="18"/>
    </location>
</feature>
<keyword evidence="1" id="KW-0732">Signal</keyword>
<accession>A0ABW3BUX5</accession>
<evidence type="ECO:0008006" key="4">
    <source>
        <dbReference type="Google" id="ProtNLM"/>
    </source>
</evidence>
<dbReference type="EMBL" id="JBHTIB010000015">
    <property type="protein sequence ID" value="MFD0836955.1"/>
    <property type="molecule type" value="Genomic_DNA"/>
</dbReference>
<dbReference type="Proteomes" id="UP001597011">
    <property type="component" value="Unassembled WGS sequence"/>
</dbReference>
<comment type="caution">
    <text evidence="2">The sequence shown here is derived from an EMBL/GenBank/DDBJ whole genome shotgun (WGS) entry which is preliminary data.</text>
</comment>
<feature type="chain" id="PRO_5045536264" description="Outer membrane protein with beta-barrel domain" evidence="1">
    <location>
        <begin position="19"/>
        <end position="180"/>
    </location>
</feature>
<reference evidence="3" key="1">
    <citation type="journal article" date="2019" name="Int. J. Syst. Evol. Microbiol.">
        <title>The Global Catalogue of Microorganisms (GCM) 10K type strain sequencing project: providing services to taxonomists for standard genome sequencing and annotation.</title>
        <authorList>
            <consortium name="The Broad Institute Genomics Platform"/>
            <consortium name="The Broad Institute Genome Sequencing Center for Infectious Disease"/>
            <person name="Wu L."/>
            <person name="Ma J."/>
        </authorList>
    </citation>
    <scope>NUCLEOTIDE SEQUENCE [LARGE SCALE GENOMIC DNA]</scope>
    <source>
        <strain evidence="3">CCUG 60529</strain>
    </source>
</reference>
<keyword evidence="3" id="KW-1185">Reference proteome</keyword>
<name>A0ABW3BUX5_9FLAO</name>
<protein>
    <recommendedName>
        <fullName evidence="4">Outer membrane protein with beta-barrel domain</fullName>
    </recommendedName>
</protein>
<evidence type="ECO:0000313" key="2">
    <source>
        <dbReference type="EMBL" id="MFD0836955.1"/>
    </source>
</evidence>
<dbReference type="RefSeq" id="WP_379943408.1">
    <property type="nucleotide sequence ID" value="NZ_JBHTIB010000015.1"/>
</dbReference>
<evidence type="ECO:0000256" key="1">
    <source>
        <dbReference type="SAM" id="SignalP"/>
    </source>
</evidence>
<sequence length="180" mass="20636">MKKLLLQVLLIFPILGFAQEHSNSSNAHHEDFKKIKISFAFAQAYIPSHHLHDESESAQLIPTNGIDFQYNFNHKLFAKWTNELEFLTYNLKNDEGEKRVRENAFLSTVTLGYELYDKFAIIAGVGYEFEKSKDLTVCRLGAEYSFSIGGNWELSPELLYDIKEDSHTAITWGLAIGIRI</sequence>